<dbReference type="InterPro" id="IPR034907">
    <property type="entry name" value="NDK-like_dom"/>
</dbReference>
<dbReference type="GO" id="GO:0006183">
    <property type="term" value="P:GTP biosynthetic process"/>
    <property type="evidence" value="ECO:0007669"/>
    <property type="project" value="InterPro"/>
</dbReference>
<evidence type="ECO:0000256" key="8">
    <source>
        <dbReference type="ARBA" id="ARBA00022777"/>
    </source>
</evidence>
<dbReference type="PROSITE" id="PS51374">
    <property type="entry name" value="NDPK_LIKE"/>
    <property type="match status" value="1"/>
</dbReference>
<dbReference type="InterPro" id="IPR001564">
    <property type="entry name" value="Nucleoside_diP_kinase"/>
</dbReference>
<proteinExistence type="inferred from homology"/>
<gene>
    <name evidence="16" type="ORF">CGW93_02395</name>
</gene>
<dbReference type="GO" id="GO:0046872">
    <property type="term" value="F:metal ion binding"/>
    <property type="evidence" value="ECO:0007669"/>
    <property type="project" value="UniProtKB-KW"/>
</dbReference>
<dbReference type="FunFam" id="3.30.70.141:FF:000003">
    <property type="entry name" value="Nucleoside diphosphate kinase"/>
    <property type="match status" value="1"/>
</dbReference>
<keyword evidence="9 14" id="KW-0067">ATP-binding</keyword>
<evidence type="ECO:0000256" key="12">
    <source>
        <dbReference type="PROSITE-ProRule" id="PRU00706"/>
    </source>
</evidence>
<evidence type="ECO:0000256" key="9">
    <source>
        <dbReference type="ARBA" id="ARBA00022840"/>
    </source>
</evidence>
<evidence type="ECO:0000256" key="10">
    <source>
        <dbReference type="ARBA" id="ARBA00022842"/>
    </source>
</evidence>
<reference evidence="17" key="1">
    <citation type="submission" date="2017-07" db="EMBL/GenBank/DDBJ databases">
        <title>Novel pathways for hydrocarbon cycling and metabolic interdependencies in hydrothermal sediment communities.</title>
        <authorList>
            <person name="Dombrowski N."/>
            <person name="Seitz K."/>
            <person name="Teske A."/>
            <person name="Baker B."/>
        </authorList>
    </citation>
    <scope>NUCLEOTIDE SEQUENCE [LARGE SCALE GENOMIC DNA]</scope>
</reference>
<evidence type="ECO:0000256" key="11">
    <source>
        <dbReference type="ARBA" id="ARBA00023080"/>
    </source>
</evidence>
<dbReference type="InterPro" id="IPR023005">
    <property type="entry name" value="Nucleoside_diP_kinase_AS"/>
</dbReference>
<name>A0A257LTX9_UNCW3</name>
<feature type="binding site" evidence="12">
    <location>
        <position position="94"/>
    </location>
    <ligand>
        <name>ATP</name>
        <dbReference type="ChEBI" id="CHEBI:30616"/>
    </ligand>
</feature>
<dbReference type="SMART" id="SM00562">
    <property type="entry name" value="NDK"/>
    <property type="match status" value="1"/>
</dbReference>
<feature type="active site" description="Pros-phosphohistidine intermediate" evidence="12">
    <location>
        <position position="118"/>
    </location>
</feature>
<keyword evidence="6" id="KW-0479">Metal-binding</keyword>
<evidence type="ECO:0000313" key="16">
    <source>
        <dbReference type="EMBL" id="OYV03107.1"/>
    </source>
</evidence>
<dbReference type="PROSITE" id="PS00469">
    <property type="entry name" value="NDPK"/>
    <property type="match status" value="1"/>
</dbReference>
<protein>
    <recommendedName>
        <fullName evidence="3 14">Nucleoside diphosphate kinase</fullName>
        <ecNumber evidence="2 14">2.7.4.6</ecNumber>
    </recommendedName>
</protein>
<evidence type="ECO:0000256" key="7">
    <source>
        <dbReference type="ARBA" id="ARBA00022741"/>
    </source>
</evidence>
<dbReference type="SUPFAM" id="SSF54919">
    <property type="entry name" value="Nucleoside diphosphate kinase, NDK"/>
    <property type="match status" value="1"/>
</dbReference>
<comment type="catalytic activity">
    <reaction evidence="14">
        <text>a 2'-deoxyribonucleoside 5'-diphosphate + ATP = a 2'-deoxyribonucleoside 5'-triphosphate + ADP</text>
        <dbReference type="Rhea" id="RHEA:44640"/>
        <dbReference type="ChEBI" id="CHEBI:30616"/>
        <dbReference type="ChEBI" id="CHEBI:61560"/>
        <dbReference type="ChEBI" id="CHEBI:73316"/>
        <dbReference type="ChEBI" id="CHEBI:456216"/>
        <dbReference type="EC" id="2.7.4.6"/>
    </reaction>
</comment>
<dbReference type="Proteomes" id="UP000216312">
    <property type="component" value="Unassembled WGS sequence"/>
</dbReference>
<organism evidence="16 17">
    <name type="scientific">candidate division WOR-3 bacterium 4484_18</name>
    <dbReference type="NCBI Taxonomy" id="2020626"/>
    <lineage>
        <taxon>Bacteria</taxon>
        <taxon>Bacteria division WOR-3</taxon>
    </lineage>
</organism>
<feature type="binding site" evidence="12">
    <location>
        <position position="115"/>
    </location>
    <ligand>
        <name>ATP</name>
        <dbReference type="ChEBI" id="CHEBI:30616"/>
    </ligand>
</feature>
<evidence type="ECO:0000313" key="17">
    <source>
        <dbReference type="Proteomes" id="UP000216312"/>
    </source>
</evidence>
<dbReference type="AlphaFoldDB" id="A0A257LTX9"/>
<keyword evidence="7 14" id="KW-0547">Nucleotide-binding</keyword>
<accession>A0A257LTX9</accession>
<evidence type="ECO:0000256" key="3">
    <source>
        <dbReference type="ARBA" id="ARBA00017632"/>
    </source>
</evidence>
<dbReference type="EMBL" id="NMUJ01000022">
    <property type="protein sequence ID" value="OYV03107.1"/>
    <property type="molecule type" value="Genomic_DNA"/>
</dbReference>
<evidence type="ECO:0000256" key="4">
    <source>
        <dbReference type="ARBA" id="ARBA00022490"/>
    </source>
</evidence>
<dbReference type="PANTHER" id="PTHR46161:SF3">
    <property type="entry name" value="NUCLEOSIDE DIPHOSPHATE KINASE DDB_G0292928-RELATED"/>
    <property type="match status" value="1"/>
</dbReference>
<sequence>MNRTLLIIKPDAVRMGVIGEILTQVEREGFKILDLRMVQLTREQAETFYAEHRNKPFFNKLVTFITSGPIVVVLLESIESENGVKKLRTIVGATDPLVSPPGTIRRKWGANITQNAVHASDSPKSAVREIRFFFGDKI</sequence>
<dbReference type="GO" id="GO:0005524">
    <property type="term" value="F:ATP binding"/>
    <property type="evidence" value="ECO:0007669"/>
    <property type="project" value="UniProtKB-KW"/>
</dbReference>
<feature type="domain" description="Nucleoside diphosphate kinase-like" evidence="15">
    <location>
        <begin position="1"/>
        <end position="137"/>
    </location>
</feature>
<feature type="binding site" evidence="12">
    <location>
        <position position="105"/>
    </location>
    <ligand>
        <name>ATP</name>
        <dbReference type="ChEBI" id="CHEBI:30616"/>
    </ligand>
</feature>
<feature type="binding site" evidence="12">
    <location>
        <position position="88"/>
    </location>
    <ligand>
        <name>ATP</name>
        <dbReference type="ChEBI" id="CHEBI:30616"/>
    </ligand>
</feature>
<dbReference type="Pfam" id="PF00334">
    <property type="entry name" value="NDK"/>
    <property type="match status" value="1"/>
</dbReference>
<dbReference type="GO" id="GO:0006228">
    <property type="term" value="P:UTP biosynthetic process"/>
    <property type="evidence" value="ECO:0007669"/>
    <property type="project" value="InterPro"/>
</dbReference>
<keyword evidence="8 14" id="KW-0418">Kinase</keyword>
<evidence type="ECO:0000256" key="2">
    <source>
        <dbReference type="ARBA" id="ARBA00012966"/>
    </source>
</evidence>
<keyword evidence="10" id="KW-0460">Magnesium</keyword>
<keyword evidence="4" id="KW-0963">Cytoplasm</keyword>
<keyword evidence="11" id="KW-0546">Nucleotide metabolism</keyword>
<dbReference type="Gene3D" id="3.30.70.141">
    <property type="entry name" value="Nucleoside diphosphate kinase-like domain"/>
    <property type="match status" value="1"/>
</dbReference>
<evidence type="ECO:0000256" key="1">
    <source>
        <dbReference type="ARBA" id="ARBA00008142"/>
    </source>
</evidence>
<dbReference type="InterPro" id="IPR036850">
    <property type="entry name" value="NDK-like_dom_sf"/>
</dbReference>
<keyword evidence="5 14" id="KW-0808">Transferase</keyword>
<evidence type="ECO:0000256" key="6">
    <source>
        <dbReference type="ARBA" id="ARBA00022723"/>
    </source>
</evidence>
<feature type="binding site" evidence="12">
    <location>
        <position position="9"/>
    </location>
    <ligand>
        <name>ATP</name>
        <dbReference type="ChEBI" id="CHEBI:30616"/>
    </ligand>
</feature>
<evidence type="ECO:0000256" key="14">
    <source>
        <dbReference type="RuleBase" id="RU004013"/>
    </source>
</evidence>
<evidence type="ECO:0000259" key="15">
    <source>
        <dbReference type="SMART" id="SM00562"/>
    </source>
</evidence>
<evidence type="ECO:0000256" key="5">
    <source>
        <dbReference type="ARBA" id="ARBA00022679"/>
    </source>
</evidence>
<dbReference type="CDD" id="cd04413">
    <property type="entry name" value="NDPk_I"/>
    <property type="match status" value="1"/>
</dbReference>
<dbReference type="PRINTS" id="PR01243">
    <property type="entry name" value="NUCDPKINASE"/>
</dbReference>
<dbReference type="PANTHER" id="PTHR46161">
    <property type="entry name" value="NUCLEOSIDE DIPHOSPHATE KINASE"/>
    <property type="match status" value="1"/>
</dbReference>
<evidence type="ECO:0000256" key="13">
    <source>
        <dbReference type="RuleBase" id="RU004011"/>
    </source>
</evidence>
<feature type="binding site" evidence="12">
    <location>
        <position position="57"/>
    </location>
    <ligand>
        <name>ATP</name>
        <dbReference type="ChEBI" id="CHEBI:30616"/>
    </ligand>
</feature>
<dbReference type="GO" id="GO:0004550">
    <property type="term" value="F:nucleoside diphosphate kinase activity"/>
    <property type="evidence" value="ECO:0007669"/>
    <property type="project" value="UniProtKB-EC"/>
</dbReference>
<dbReference type="NCBIfam" id="NF001908">
    <property type="entry name" value="PRK00668.1"/>
    <property type="match status" value="1"/>
</dbReference>
<comment type="caution">
    <text evidence="16">The sequence shown here is derived from an EMBL/GenBank/DDBJ whole genome shotgun (WGS) entry which is preliminary data.</text>
</comment>
<dbReference type="GO" id="GO:0006241">
    <property type="term" value="P:CTP biosynthetic process"/>
    <property type="evidence" value="ECO:0007669"/>
    <property type="project" value="InterPro"/>
</dbReference>
<dbReference type="EC" id="2.7.4.6" evidence="2 14"/>
<comment type="similarity">
    <text evidence="1 12 13">Belongs to the NDK family.</text>
</comment>